<dbReference type="Proteomes" id="UP000254889">
    <property type="component" value="Chromosome"/>
</dbReference>
<proteinExistence type="predicted"/>
<gene>
    <name evidence="8" type="ORF">DW352_08760</name>
</gene>
<dbReference type="GO" id="GO:0008146">
    <property type="term" value="F:sulfotransferase activity"/>
    <property type="evidence" value="ECO:0007669"/>
    <property type="project" value="InterPro"/>
</dbReference>
<keyword evidence="9" id="KW-1185">Reference proteome</keyword>
<name>A0A345ZUJ7_9HYPH</name>
<evidence type="ECO:0000256" key="1">
    <source>
        <dbReference type="ARBA" id="ARBA00004323"/>
    </source>
</evidence>
<evidence type="ECO:0000256" key="5">
    <source>
        <dbReference type="ARBA" id="ARBA00023034"/>
    </source>
</evidence>
<organism evidence="8 9">
    <name type="scientific">Pseudolabrys taiwanensis</name>
    <dbReference type="NCBI Taxonomy" id="331696"/>
    <lineage>
        <taxon>Bacteria</taxon>
        <taxon>Pseudomonadati</taxon>
        <taxon>Pseudomonadota</taxon>
        <taxon>Alphaproteobacteria</taxon>
        <taxon>Hyphomicrobiales</taxon>
        <taxon>Xanthobacteraceae</taxon>
        <taxon>Pseudolabrys</taxon>
    </lineage>
</organism>
<protein>
    <recommendedName>
        <fullName evidence="10">Sulfotransferase family protein</fullName>
    </recommendedName>
</protein>
<evidence type="ECO:0008006" key="10">
    <source>
        <dbReference type="Google" id="ProtNLM"/>
    </source>
</evidence>
<keyword evidence="5" id="KW-0333">Golgi apparatus</keyword>
<dbReference type="PANTHER" id="PTHR12137:SF54">
    <property type="entry name" value="CARBOHYDRATE SULFOTRANSFERASE"/>
    <property type="match status" value="1"/>
</dbReference>
<dbReference type="OrthoDB" id="1407035at2"/>
<reference evidence="8 9" key="1">
    <citation type="submission" date="2018-07" db="EMBL/GenBank/DDBJ databases">
        <authorList>
            <person name="Quirk P.G."/>
            <person name="Krulwich T.A."/>
        </authorList>
    </citation>
    <scope>NUCLEOTIDE SEQUENCE [LARGE SCALE GENOMIC DNA]</scope>
    <source>
        <strain evidence="8 9">CC-BB4</strain>
    </source>
</reference>
<evidence type="ECO:0000256" key="4">
    <source>
        <dbReference type="ARBA" id="ARBA00022989"/>
    </source>
</evidence>
<evidence type="ECO:0000256" key="7">
    <source>
        <dbReference type="ARBA" id="ARBA00023180"/>
    </source>
</evidence>
<dbReference type="InterPro" id="IPR018011">
    <property type="entry name" value="Carb_sulfotrans_8-10"/>
</dbReference>
<dbReference type="GO" id="GO:0016051">
    <property type="term" value="P:carbohydrate biosynthetic process"/>
    <property type="evidence" value="ECO:0007669"/>
    <property type="project" value="InterPro"/>
</dbReference>
<evidence type="ECO:0000256" key="3">
    <source>
        <dbReference type="ARBA" id="ARBA00022692"/>
    </source>
</evidence>
<evidence type="ECO:0000256" key="2">
    <source>
        <dbReference type="ARBA" id="ARBA00022679"/>
    </source>
</evidence>
<dbReference type="EMBL" id="CP031417">
    <property type="protein sequence ID" value="AXK80594.1"/>
    <property type="molecule type" value="Genomic_DNA"/>
</dbReference>
<evidence type="ECO:0000313" key="8">
    <source>
        <dbReference type="EMBL" id="AXK80594.1"/>
    </source>
</evidence>
<evidence type="ECO:0000313" key="9">
    <source>
        <dbReference type="Proteomes" id="UP000254889"/>
    </source>
</evidence>
<dbReference type="PANTHER" id="PTHR12137">
    <property type="entry name" value="CARBOHYDRATE SULFOTRANSFERASE"/>
    <property type="match status" value="1"/>
</dbReference>
<evidence type="ECO:0000256" key="6">
    <source>
        <dbReference type="ARBA" id="ARBA00023136"/>
    </source>
</evidence>
<dbReference type="InterPro" id="IPR005331">
    <property type="entry name" value="Sulfotransferase"/>
</dbReference>
<keyword evidence="7" id="KW-0325">Glycoprotein</keyword>
<sequence>MSSRKLQTPACLLRRVHYCVDNARAHIVNCRDRLTDPRAGSFFRTLIERGYRPNAHIDVLPQHRLIYVCVPKSASTSVKALLATLNGRRSVAARKLHNRRHTGLQTPARIGISSFYRLATSPDTLRFTFVRNPYARLVSAWADKFQNKPLVPGDAFIETYLAWRGIVDPSLPAGADATLSFAQFVHFAAATAERRVDAHWQLQDDLISMPGIALDFVGRAERFHTDVERVLDHVGIAAATRPAVLRHFNASKHKPWISYYTSELANCVYRAYERDFDRLGYARAITPAAAVSRLGTRSV</sequence>
<dbReference type="SUPFAM" id="SSF52540">
    <property type="entry name" value="P-loop containing nucleoside triphosphate hydrolases"/>
    <property type="match status" value="1"/>
</dbReference>
<keyword evidence="4" id="KW-1133">Transmembrane helix</keyword>
<dbReference type="AlphaFoldDB" id="A0A345ZUJ7"/>
<dbReference type="Gene3D" id="3.40.50.300">
    <property type="entry name" value="P-loop containing nucleotide triphosphate hydrolases"/>
    <property type="match status" value="1"/>
</dbReference>
<keyword evidence="6" id="KW-0472">Membrane</keyword>
<dbReference type="Pfam" id="PF03567">
    <property type="entry name" value="Sulfotransfer_2"/>
    <property type="match status" value="1"/>
</dbReference>
<comment type="subcellular location">
    <subcellularLocation>
        <location evidence="1">Golgi apparatus membrane</location>
        <topology evidence="1">Single-pass type II membrane protein</topology>
    </subcellularLocation>
</comment>
<dbReference type="InterPro" id="IPR027417">
    <property type="entry name" value="P-loop_NTPase"/>
</dbReference>
<dbReference type="KEGG" id="ptaw:DW352_08760"/>
<accession>A0A345ZUJ7</accession>
<dbReference type="GO" id="GO:0016020">
    <property type="term" value="C:membrane"/>
    <property type="evidence" value="ECO:0007669"/>
    <property type="project" value="InterPro"/>
</dbReference>
<keyword evidence="2" id="KW-0808">Transferase</keyword>
<keyword evidence="3" id="KW-0812">Transmembrane</keyword>